<dbReference type="RefSeq" id="WP_222980789.1">
    <property type="nucleotide sequence ID" value="NZ_JAINVZ010000021.1"/>
</dbReference>
<evidence type="ECO:0000256" key="1">
    <source>
        <dbReference type="SAM" id="Phobius"/>
    </source>
</evidence>
<dbReference type="EMBL" id="JAINVZ010000021">
    <property type="protein sequence ID" value="MBY8888052.1"/>
    <property type="molecule type" value="Genomic_DNA"/>
</dbReference>
<evidence type="ECO:0000313" key="2">
    <source>
        <dbReference type="EMBL" id="MBY8888052.1"/>
    </source>
</evidence>
<feature type="transmembrane region" description="Helical" evidence="1">
    <location>
        <begin position="91"/>
        <end position="115"/>
    </location>
</feature>
<name>A0ABS7QXV9_9ACTN</name>
<protein>
    <submittedName>
        <fullName evidence="2">Uncharacterized protein</fullName>
    </submittedName>
</protein>
<reference evidence="2 3" key="1">
    <citation type="submission" date="2021-08" db="EMBL/GenBank/DDBJ databases">
        <title>Streptomyces sp. PTM05 isolated from lichen.</title>
        <authorList>
            <person name="Somphong A."/>
            <person name="Phongsopitanun W."/>
            <person name="Tanasupawat S."/>
        </authorList>
    </citation>
    <scope>NUCLEOTIDE SEQUENCE [LARGE SCALE GENOMIC DNA]</scope>
    <source>
        <strain evidence="2 3">Ptm05</strain>
    </source>
</reference>
<accession>A0ABS7QXV9</accession>
<gene>
    <name evidence="2" type="ORF">K7472_24890</name>
</gene>
<keyword evidence="3" id="KW-1185">Reference proteome</keyword>
<comment type="caution">
    <text evidence="2">The sequence shown here is derived from an EMBL/GenBank/DDBJ whole genome shotgun (WGS) entry which is preliminary data.</text>
</comment>
<keyword evidence="1" id="KW-1133">Transmembrane helix</keyword>
<organism evidence="2 3">
    <name type="scientific">Streptantibioticus parmotrematis</name>
    <dbReference type="NCBI Taxonomy" id="2873249"/>
    <lineage>
        <taxon>Bacteria</taxon>
        <taxon>Bacillati</taxon>
        <taxon>Actinomycetota</taxon>
        <taxon>Actinomycetes</taxon>
        <taxon>Kitasatosporales</taxon>
        <taxon>Streptomycetaceae</taxon>
        <taxon>Streptantibioticus</taxon>
    </lineage>
</organism>
<sequence>MYLAIGDVVRVRTSAVLCTVSGIASHTSGNLVEVSNGAAAPRAIVAPKDLEFVARGSRPITTARAWASLLFLALAIAAAILNASTVHQHHVGWPMTTFVALTSVTAVSNGLNNLFNRPRRVRV</sequence>
<dbReference type="Proteomes" id="UP001198565">
    <property type="component" value="Unassembled WGS sequence"/>
</dbReference>
<keyword evidence="1" id="KW-0472">Membrane</keyword>
<proteinExistence type="predicted"/>
<keyword evidence="1" id="KW-0812">Transmembrane</keyword>
<feature type="transmembrane region" description="Helical" evidence="1">
    <location>
        <begin position="65"/>
        <end position="85"/>
    </location>
</feature>
<evidence type="ECO:0000313" key="3">
    <source>
        <dbReference type="Proteomes" id="UP001198565"/>
    </source>
</evidence>